<feature type="binding site" evidence="13">
    <location>
        <begin position="386"/>
        <end position="389"/>
    </location>
    <ligand>
        <name>substrate</name>
    </ligand>
</feature>
<dbReference type="EC" id="4.1.99.17" evidence="13"/>
<evidence type="ECO:0000256" key="8">
    <source>
        <dbReference type="ARBA" id="ARBA00023004"/>
    </source>
</evidence>
<dbReference type="RefSeq" id="WP_072423303.1">
    <property type="nucleotide sequence ID" value="NZ_JACFYX020000001.1"/>
</dbReference>
<keyword evidence="9 13" id="KW-0411">Iron-sulfur</keyword>
<evidence type="ECO:0000256" key="11">
    <source>
        <dbReference type="ARBA" id="ARBA00050218"/>
    </source>
</evidence>
<feature type="binding site" evidence="13">
    <location>
        <position position="581"/>
    </location>
    <ligand>
        <name>[4Fe-4S] cluster</name>
        <dbReference type="ChEBI" id="CHEBI:49883"/>
        <note>4Fe-4S-S-AdoMet</note>
    </ligand>
</feature>
<feature type="binding site" evidence="13">
    <location>
        <position position="231"/>
    </location>
    <ligand>
        <name>substrate</name>
    </ligand>
</feature>
<comment type="cofactor">
    <cofactor evidence="13">
        <name>[4Fe-4S] cluster</name>
        <dbReference type="ChEBI" id="CHEBI:49883"/>
    </cofactor>
    <text evidence="13">Binds 1 [4Fe-4S] cluster per subunit. The cluster is coordinated with 3 cysteines and an exchangeable S-adenosyl-L-methionine.</text>
</comment>
<feature type="compositionally biased region" description="Polar residues" evidence="14">
    <location>
        <begin position="1"/>
        <end position="21"/>
    </location>
</feature>
<dbReference type="NCBIfam" id="NF009895">
    <property type="entry name" value="PRK13352.1"/>
    <property type="match status" value="1"/>
</dbReference>
<dbReference type="SFLD" id="SFLDG01114">
    <property type="entry name" value="phosphomethylpyrimidine_syntha"/>
    <property type="match status" value="1"/>
</dbReference>
<keyword evidence="8 13" id="KW-0408">Iron</keyword>
<evidence type="ECO:0000259" key="15">
    <source>
        <dbReference type="Pfam" id="PF13667"/>
    </source>
</evidence>
<evidence type="ECO:0000256" key="10">
    <source>
        <dbReference type="ARBA" id="ARBA00023239"/>
    </source>
</evidence>
<proteinExistence type="inferred from homology"/>
<dbReference type="PANTHER" id="PTHR30557:SF1">
    <property type="entry name" value="PHOSPHOMETHYLPYRIMIDINE SYNTHASE, CHLOROPLASTIC"/>
    <property type="match status" value="1"/>
</dbReference>
<dbReference type="Proteomes" id="UP000596932">
    <property type="component" value="Unassembled WGS sequence"/>
</dbReference>
<dbReference type="NCBIfam" id="NF006763">
    <property type="entry name" value="PRK09284.1"/>
    <property type="match status" value="1"/>
</dbReference>
<dbReference type="Pfam" id="PF01964">
    <property type="entry name" value="ThiC_Rad_SAM"/>
    <property type="match status" value="1"/>
</dbReference>
<feature type="binding site" evidence="13">
    <location>
        <position position="573"/>
    </location>
    <ligand>
        <name>[4Fe-4S] cluster</name>
        <dbReference type="ChEBI" id="CHEBI:49883"/>
        <note>4Fe-4S-S-AdoMet</note>
    </ligand>
</feature>
<feature type="binding site" evidence="13">
    <location>
        <position position="576"/>
    </location>
    <ligand>
        <name>[4Fe-4S] cluster</name>
        <dbReference type="ChEBI" id="CHEBI:49883"/>
        <note>4Fe-4S-S-AdoMet</note>
    </ligand>
</feature>
<dbReference type="GO" id="GO:0008270">
    <property type="term" value="F:zinc ion binding"/>
    <property type="evidence" value="ECO:0007669"/>
    <property type="project" value="UniProtKB-UniRule"/>
</dbReference>
<dbReference type="HAMAP" id="MF_00089">
    <property type="entry name" value="ThiC"/>
    <property type="match status" value="1"/>
</dbReference>
<feature type="binding site" evidence="13">
    <location>
        <position position="429"/>
    </location>
    <ligand>
        <name>Zn(2+)</name>
        <dbReference type="ChEBI" id="CHEBI:29105"/>
    </ligand>
</feature>
<evidence type="ECO:0000256" key="13">
    <source>
        <dbReference type="HAMAP-Rule" id="MF_00089"/>
    </source>
</evidence>
<protein>
    <recommendedName>
        <fullName evidence="13">Phosphomethylpyrimidine synthase</fullName>
        <ecNumber evidence="13">4.1.99.17</ecNumber>
    </recommendedName>
    <alternativeName>
        <fullName evidence="13">Hydroxymethylpyrimidine phosphate synthase</fullName>
        <shortName evidence="13">HMP-P synthase</shortName>
        <shortName evidence="13">HMP-phosphate synthase</shortName>
        <shortName evidence="13">HMPP synthase</shortName>
    </alternativeName>
    <alternativeName>
        <fullName evidence="13">Thiamine biosynthesis protein ThiC</fullName>
    </alternativeName>
</protein>
<evidence type="ECO:0000313" key="17">
    <source>
        <dbReference type="Proteomes" id="UP000596932"/>
    </source>
</evidence>
<dbReference type="InterPro" id="IPR025747">
    <property type="entry name" value="ThiC-associated_dom"/>
</dbReference>
<evidence type="ECO:0000313" key="16">
    <source>
        <dbReference type="EMBL" id="MBG0837216.1"/>
    </source>
</evidence>
<comment type="catalytic activity">
    <reaction evidence="11 13">
        <text>5-amino-1-(5-phospho-beta-D-ribosyl)imidazole + S-adenosyl-L-methionine = 4-amino-2-methyl-5-(phosphooxymethyl)pyrimidine + CO + 5'-deoxyadenosine + formate + L-methionine + 3 H(+)</text>
        <dbReference type="Rhea" id="RHEA:24840"/>
        <dbReference type="ChEBI" id="CHEBI:15378"/>
        <dbReference type="ChEBI" id="CHEBI:15740"/>
        <dbReference type="ChEBI" id="CHEBI:17245"/>
        <dbReference type="ChEBI" id="CHEBI:17319"/>
        <dbReference type="ChEBI" id="CHEBI:57844"/>
        <dbReference type="ChEBI" id="CHEBI:58354"/>
        <dbReference type="ChEBI" id="CHEBI:59789"/>
        <dbReference type="ChEBI" id="CHEBI:137981"/>
        <dbReference type="EC" id="4.1.99.17"/>
    </reaction>
</comment>
<evidence type="ECO:0000256" key="14">
    <source>
        <dbReference type="SAM" id="MobiDB-lite"/>
    </source>
</evidence>
<feature type="binding site" evidence="13">
    <location>
        <position position="260"/>
    </location>
    <ligand>
        <name>substrate</name>
    </ligand>
</feature>
<dbReference type="SFLD" id="SFLDF00407">
    <property type="entry name" value="phosphomethylpyrimidine_syntha"/>
    <property type="match status" value="1"/>
</dbReference>
<feature type="binding site" evidence="13">
    <location>
        <begin position="345"/>
        <end position="347"/>
    </location>
    <ligand>
        <name>substrate</name>
    </ligand>
</feature>
<keyword evidence="5 13" id="KW-0479">Metal-binding</keyword>
<keyword evidence="7 13" id="KW-0784">Thiamine biosynthesis</keyword>
<sequence>MSAQQQKNLSESAQVDQQSVQPFPRSQKVYVQGSRPDIRVPMREISLDVTPTDFGGEINAPVTVYDTSGPYTDPNVTIDVRKGLADVRSAWIEDRGDTEKLPGLSSEFGQRRLNDAELSAMRFAHVRNPRRAKAGHNVSQMHYAKKGIITPEMEYIAIRENMKLAEAREAGLLKEQHAGHSFGAAIPKEITPEFVRSEVARGRAIIPANINHVELEPMIIGRNFLVKINGNIGNSALGSSIEEEVAKLTWGIRWGSDTVMDLSTGKHIHETREWIIRNSPVPIGTVPIYQALEKVGGIAEDLTWELFRDTLIEQAEQGVDYFTIHAGVLLRYVPLTAKRVTGIVSRGGSIMAKWCLAHHKENFLYTHFEDICEIMKAYDVSFSLGDGLRPGSIADANDEAQFGELETLGELTKIAWKHDVQCMIEGPGHVPMQLIKENMDKQLECCDEAPFYTLGPLTTDIAPGYDHITSGIGAAMIGWFGCAMLCYVTPKEHLGLPNKDDVKTGIITYKIAAHAADLAKGHPGAQIRDNALSKARFEFRWEDQFNLGLDPDTARAFHDETLPKDSAKVAHFCSMCGPKFCSMKITQEVREYAKEQRIDAVDLDAEQGMQAKAEEFKAQGSQLYQRV</sequence>
<dbReference type="SFLD" id="SFLDS00113">
    <property type="entry name" value="Radical_SAM_Phosphomethylpyrim"/>
    <property type="match status" value="1"/>
</dbReference>
<dbReference type="GO" id="GO:0005829">
    <property type="term" value="C:cytosol"/>
    <property type="evidence" value="ECO:0007669"/>
    <property type="project" value="TreeGrafter"/>
</dbReference>
<comment type="caution">
    <text evidence="16">The sequence shown here is derived from an EMBL/GenBank/DDBJ whole genome shotgun (WGS) entry which is preliminary data.</text>
</comment>
<keyword evidence="6 13" id="KW-0862">Zinc</keyword>
<feature type="region of interest" description="Disordered" evidence="14">
    <location>
        <begin position="1"/>
        <end position="32"/>
    </location>
</feature>
<dbReference type="InterPro" id="IPR037509">
    <property type="entry name" value="ThiC"/>
</dbReference>
<evidence type="ECO:0000256" key="1">
    <source>
        <dbReference type="ARBA" id="ARBA00003175"/>
    </source>
</evidence>
<comment type="subunit">
    <text evidence="13">Homodimer.</text>
</comment>
<dbReference type="AlphaFoldDB" id="A0A931D074"/>
<evidence type="ECO:0000256" key="9">
    <source>
        <dbReference type="ARBA" id="ARBA00023014"/>
    </source>
</evidence>
<keyword evidence="10 13" id="KW-0456">Lyase</keyword>
<accession>A0A931D074</accession>
<dbReference type="GO" id="GO:0009229">
    <property type="term" value="P:thiamine diphosphate biosynthetic process"/>
    <property type="evidence" value="ECO:0007669"/>
    <property type="project" value="UniProtKB-UniRule"/>
</dbReference>
<comment type="pathway">
    <text evidence="2 13">Cofactor biosynthesis; thiamine diphosphate biosynthesis.</text>
</comment>
<feature type="binding site" evidence="13">
    <location>
        <position position="289"/>
    </location>
    <ligand>
        <name>substrate</name>
    </ligand>
</feature>
<keyword evidence="4 13" id="KW-0949">S-adenosyl-L-methionine</keyword>
<feature type="binding site" evidence="13">
    <location>
        <position position="425"/>
    </location>
    <ligand>
        <name>substrate</name>
    </ligand>
</feature>
<feature type="binding site" evidence="13">
    <location>
        <position position="493"/>
    </location>
    <ligand>
        <name>Zn(2+)</name>
        <dbReference type="ChEBI" id="CHEBI:29105"/>
    </ligand>
</feature>
<dbReference type="Gene3D" id="6.10.250.620">
    <property type="match status" value="1"/>
</dbReference>
<comment type="similarity">
    <text evidence="12 13">Belongs to the ThiC family.</text>
</comment>
<dbReference type="Pfam" id="PF13667">
    <property type="entry name" value="ThiC-associated"/>
    <property type="match status" value="1"/>
</dbReference>
<dbReference type="InterPro" id="IPR038521">
    <property type="entry name" value="ThiC/Bza_core_dom"/>
</dbReference>
<organism evidence="16 17">
    <name type="scientific">Pseudomonas chaetocerotis</name>
    <dbReference type="NCBI Taxonomy" id="2758695"/>
    <lineage>
        <taxon>Bacteria</taxon>
        <taxon>Pseudomonadati</taxon>
        <taxon>Pseudomonadota</taxon>
        <taxon>Gammaproteobacteria</taxon>
        <taxon>Pseudomonadales</taxon>
        <taxon>Pseudomonadaceae</taxon>
        <taxon>Pseudomonas</taxon>
    </lineage>
</organism>
<keyword evidence="17" id="KW-1185">Reference proteome</keyword>
<gene>
    <name evidence="13 16" type="primary">thiC</name>
    <name evidence="16" type="ORF">H3221_19060</name>
</gene>
<evidence type="ECO:0000256" key="7">
    <source>
        <dbReference type="ARBA" id="ARBA00022977"/>
    </source>
</evidence>
<evidence type="ECO:0000256" key="6">
    <source>
        <dbReference type="ARBA" id="ARBA00022833"/>
    </source>
</evidence>
<dbReference type="Gene3D" id="3.20.20.540">
    <property type="entry name" value="Radical SAM ThiC family, central domain"/>
    <property type="match status" value="1"/>
</dbReference>
<name>A0A931D074_9PSED</name>
<comment type="function">
    <text evidence="1 13">Catalyzes the synthesis of the hydroxymethylpyrimidine phosphate (HMP-P) moiety of thiamine from aminoimidazole ribotide (AIR) in a radical S-adenosyl-L-methionine (SAM)-dependent reaction.</text>
</comment>
<keyword evidence="3 13" id="KW-0004">4Fe-4S</keyword>
<evidence type="ECO:0000256" key="3">
    <source>
        <dbReference type="ARBA" id="ARBA00022485"/>
    </source>
</evidence>
<feature type="binding site" evidence="13">
    <location>
        <position position="452"/>
    </location>
    <ligand>
        <name>substrate</name>
    </ligand>
</feature>
<evidence type="ECO:0000256" key="2">
    <source>
        <dbReference type="ARBA" id="ARBA00004948"/>
    </source>
</evidence>
<evidence type="ECO:0000256" key="4">
    <source>
        <dbReference type="ARBA" id="ARBA00022691"/>
    </source>
</evidence>
<feature type="domain" description="ThiC-associated" evidence="15">
    <location>
        <begin position="22"/>
        <end position="99"/>
    </location>
</feature>
<dbReference type="GO" id="GO:0070284">
    <property type="term" value="F:phosphomethylpyrimidine synthase activity"/>
    <property type="evidence" value="ECO:0007669"/>
    <property type="project" value="UniProtKB-EC"/>
</dbReference>
<dbReference type="EMBL" id="JACFYX010000020">
    <property type="protein sequence ID" value="MBG0837216.1"/>
    <property type="molecule type" value="Genomic_DNA"/>
</dbReference>
<dbReference type="PANTHER" id="PTHR30557">
    <property type="entry name" value="THIAMINE BIOSYNTHESIS PROTEIN THIC"/>
    <property type="match status" value="1"/>
</dbReference>
<evidence type="ECO:0000256" key="5">
    <source>
        <dbReference type="ARBA" id="ARBA00022723"/>
    </source>
</evidence>
<dbReference type="GO" id="GO:0009228">
    <property type="term" value="P:thiamine biosynthetic process"/>
    <property type="evidence" value="ECO:0007669"/>
    <property type="project" value="UniProtKB-UniRule"/>
</dbReference>
<dbReference type="InterPro" id="IPR002817">
    <property type="entry name" value="ThiC/BzaA/B"/>
</dbReference>
<feature type="binding site" evidence="13">
    <location>
        <position position="325"/>
    </location>
    <ligand>
        <name>substrate</name>
    </ligand>
</feature>
<dbReference type="NCBIfam" id="TIGR00190">
    <property type="entry name" value="thiC"/>
    <property type="match status" value="1"/>
</dbReference>
<evidence type="ECO:0000256" key="12">
    <source>
        <dbReference type="ARBA" id="ARBA00061546"/>
    </source>
</evidence>
<dbReference type="GO" id="GO:0051539">
    <property type="term" value="F:4 iron, 4 sulfur cluster binding"/>
    <property type="evidence" value="ECO:0007669"/>
    <property type="project" value="UniProtKB-KW"/>
</dbReference>
<dbReference type="FunFam" id="3.20.20.540:FF:000001">
    <property type="entry name" value="Phosphomethylpyrimidine synthase"/>
    <property type="match status" value="1"/>
</dbReference>
<reference evidence="16" key="1">
    <citation type="submission" date="2020-07" db="EMBL/GenBank/DDBJ databases">
        <title>Pseudomonas chaetoceroseae sp. nov., a new member of the Pseudomonas oleovorans group isolated from a culture of Chaetoceros calcitrans.</title>
        <authorList>
            <person name="Girard L."/>
            <person name="Lood C."/>
            <person name="De Mot R."/>
            <person name="Baudart J."/>
        </authorList>
    </citation>
    <scope>NUCLEOTIDE SEQUENCE</scope>
    <source>
        <strain evidence="16">536</strain>
    </source>
</reference>